<dbReference type="AlphaFoldDB" id="A0A3E5A549"/>
<proteinExistence type="predicted"/>
<name>A0A3E5A549_9FIRM</name>
<gene>
    <name evidence="1" type="ORF">DXB81_11525</name>
</gene>
<dbReference type="RefSeq" id="WP_117739338.1">
    <property type="nucleotide sequence ID" value="NZ_QSUB01000005.1"/>
</dbReference>
<accession>A0A3E5A549</accession>
<evidence type="ECO:0000313" key="1">
    <source>
        <dbReference type="EMBL" id="RGN03771.1"/>
    </source>
</evidence>
<organism evidence="1 2">
    <name type="scientific">Blautia obeum</name>
    <dbReference type="NCBI Taxonomy" id="40520"/>
    <lineage>
        <taxon>Bacteria</taxon>
        <taxon>Bacillati</taxon>
        <taxon>Bacillota</taxon>
        <taxon>Clostridia</taxon>
        <taxon>Lachnospirales</taxon>
        <taxon>Lachnospiraceae</taxon>
        <taxon>Blautia</taxon>
    </lineage>
</organism>
<reference evidence="1 2" key="1">
    <citation type="submission" date="2018-08" db="EMBL/GenBank/DDBJ databases">
        <title>A genome reference for cultivated species of the human gut microbiota.</title>
        <authorList>
            <person name="Zou Y."/>
            <person name="Xue W."/>
            <person name="Luo G."/>
        </authorList>
    </citation>
    <scope>NUCLEOTIDE SEQUENCE [LARGE SCALE GENOMIC DNA]</scope>
    <source>
        <strain evidence="1 2">OM06-11AA</strain>
    </source>
</reference>
<protein>
    <submittedName>
        <fullName evidence="1">Uncharacterized protein</fullName>
    </submittedName>
</protein>
<sequence length="90" mass="10234">MIISETIKLNDKSFTKTYSDAGFYIERNGVHYAEAIDNIGSDREYTETEILIETEPETTEEKIKKISAKTDKNSADIEYLAMMTDTNLEG</sequence>
<comment type="caution">
    <text evidence="1">The sequence shown here is derived from an EMBL/GenBank/DDBJ whole genome shotgun (WGS) entry which is preliminary data.</text>
</comment>
<evidence type="ECO:0000313" key="2">
    <source>
        <dbReference type="Proteomes" id="UP000261222"/>
    </source>
</evidence>
<dbReference type="EMBL" id="QSUB01000005">
    <property type="protein sequence ID" value="RGN03771.1"/>
    <property type="molecule type" value="Genomic_DNA"/>
</dbReference>
<dbReference type="Proteomes" id="UP000261222">
    <property type="component" value="Unassembled WGS sequence"/>
</dbReference>